<evidence type="ECO:0000313" key="1">
    <source>
        <dbReference type="EMBL" id="GAL75338.1"/>
    </source>
</evidence>
<dbReference type="Proteomes" id="UP000029647">
    <property type="component" value="Unassembled WGS sequence"/>
</dbReference>
<gene>
    <name evidence="1" type="ORF">JCM19275_499</name>
</gene>
<reference evidence="1 2" key="1">
    <citation type="journal article" date="2014" name="Genome Announc.">
        <title>Draft Genome Sequences of Marine Flavobacterium Nonlabens Strains NR17, NR24, NR27, NR32, NR33, and Ara13.</title>
        <authorList>
            <person name="Nakanishi M."/>
            <person name="Meirelles P."/>
            <person name="Suzuki R."/>
            <person name="Takatani N."/>
            <person name="Mino S."/>
            <person name="Suda W."/>
            <person name="Oshima K."/>
            <person name="Hattori M."/>
            <person name="Ohkuma M."/>
            <person name="Hosokawa M."/>
            <person name="Miyashita K."/>
            <person name="Thompson F.L."/>
            <person name="Niwa A."/>
            <person name="Sawabe T."/>
            <person name="Sawabe T."/>
        </authorList>
    </citation>
    <scope>NUCLEOTIDE SEQUENCE [LARGE SCALE GENOMIC DNA]</scope>
    <source>
        <strain evidence="2">JCM19275</strain>
    </source>
</reference>
<name>A0A090WGI6_NONUL</name>
<dbReference type="EMBL" id="BBNT01000004">
    <property type="protein sequence ID" value="GAL75338.1"/>
    <property type="molecule type" value="Genomic_DNA"/>
</dbReference>
<comment type="caution">
    <text evidence="1">The sequence shown here is derived from an EMBL/GenBank/DDBJ whole genome shotgun (WGS) entry which is preliminary data.</text>
</comment>
<protein>
    <submittedName>
        <fullName evidence="1">Vitamin K-dependent gamma-carboxylase</fullName>
    </submittedName>
</protein>
<organism evidence="1 2">
    <name type="scientific">Nonlabens ulvanivorans</name>
    <name type="common">Persicivirga ulvanivorans</name>
    <dbReference type="NCBI Taxonomy" id="906888"/>
    <lineage>
        <taxon>Bacteria</taxon>
        <taxon>Pseudomonadati</taxon>
        <taxon>Bacteroidota</taxon>
        <taxon>Flavobacteriia</taxon>
        <taxon>Flavobacteriales</taxon>
        <taxon>Flavobacteriaceae</taxon>
        <taxon>Nonlabens</taxon>
    </lineage>
</organism>
<sequence length="38" mass="4284">MFFGFLLACEAFGHIALGAVDKHFLQPKFTFTFIALSF</sequence>
<proteinExistence type="predicted"/>
<dbReference type="AlphaFoldDB" id="A0A090WGI6"/>
<evidence type="ECO:0000313" key="2">
    <source>
        <dbReference type="Proteomes" id="UP000029647"/>
    </source>
</evidence>
<accession>A0A090WGI6</accession>